<dbReference type="InterPro" id="IPR003593">
    <property type="entry name" value="AAA+_ATPase"/>
</dbReference>
<evidence type="ECO:0000259" key="8">
    <source>
        <dbReference type="PROSITE" id="PS50893"/>
    </source>
</evidence>
<dbReference type="GO" id="GO:0140359">
    <property type="term" value="F:ABC-type transporter activity"/>
    <property type="evidence" value="ECO:0007669"/>
    <property type="project" value="InterPro"/>
</dbReference>
<evidence type="ECO:0000313" key="10">
    <source>
        <dbReference type="Proteomes" id="UP000791440"/>
    </source>
</evidence>
<dbReference type="PANTHER" id="PTHR43038">
    <property type="entry name" value="ATP-BINDING CASSETTE, SUB-FAMILY H, MEMBER 1"/>
    <property type="match status" value="1"/>
</dbReference>
<dbReference type="GO" id="GO:0016020">
    <property type="term" value="C:membrane"/>
    <property type="evidence" value="ECO:0007669"/>
    <property type="project" value="UniProtKB-SubCell"/>
</dbReference>
<evidence type="ECO:0000256" key="4">
    <source>
        <dbReference type="ARBA" id="ARBA00022840"/>
    </source>
</evidence>
<dbReference type="GO" id="GO:0016887">
    <property type="term" value="F:ATP hydrolysis activity"/>
    <property type="evidence" value="ECO:0007669"/>
    <property type="project" value="InterPro"/>
</dbReference>
<dbReference type="InterPro" id="IPR003439">
    <property type="entry name" value="ABC_transporter-like_ATP-bd"/>
</dbReference>
<keyword evidence="5 7" id="KW-1133">Transmembrane helix</keyword>
<dbReference type="OrthoDB" id="10255969at2759"/>
<keyword evidence="2 7" id="KW-0812">Transmembrane</keyword>
<comment type="subcellular location">
    <subcellularLocation>
        <location evidence="1">Membrane</location>
        <topology evidence="1">Multi-pass membrane protein</topology>
    </subcellularLocation>
</comment>
<organism evidence="9 10">
    <name type="scientific">Manduca sexta</name>
    <name type="common">Tobacco hawkmoth</name>
    <name type="synonym">Tobacco hornworm</name>
    <dbReference type="NCBI Taxonomy" id="7130"/>
    <lineage>
        <taxon>Eukaryota</taxon>
        <taxon>Metazoa</taxon>
        <taxon>Ecdysozoa</taxon>
        <taxon>Arthropoda</taxon>
        <taxon>Hexapoda</taxon>
        <taxon>Insecta</taxon>
        <taxon>Pterygota</taxon>
        <taxon>Neoptera</taxon>
        <taxon>Endopterygota</taxon>
        <taxon>Lepidoptera</taxon>
        <taxon>Glossata</taxon>
        <taxon>Ditrysia</taxon>
        <taxon>Bombycoidea</taxon>
        <taxon>Sphingidae</taxon>
        <taxon>Sphinginae</taxon>
        <taxon>Sphingini</taxon>
        <taxon>Manduca</taxon>
    </lineage>
</organism>
<feature type="transmembrane region" description="Helical" evidence="7">
    <location>
        <begin position="594"/>
        <end position="616"/>
    </location>
</feature>
<proteinExistence type="predicted"/>
<dbReference type="CDD" id="cd03230">
    <property type="entry name" value="ABC_DR_subfamily_A"/>
    <property type="match status" value="1"/>
</dbReference>
<sequence length="713" mass="79543">MAVRPAAVVVERANKSYGTHTVLQDLDMTVERGIIYGLLGPSGCGKTTLLSCIVGRRQLDSGNVWVLGGRPGEKGSGVPGPRVGYMPQDIALVGEFTVRDAVYYFGRIYGMDNDKMVERFEFLSNLLELPSGGKFIKNCSGGQQRRVSLAAALVHNPELLILDEPTVGLDPVLREQIWEFLSEVARGGATVIITTHYIDETKQAHKIGLLRDGQLLAEEAPEEILRKFDCNTLEDAFLKLSLMQHELPPRIPSTLTPDVIPATRAIANGDTRYESREDFNVVTSSTDVLTKKEKPKTPKNLSRSRYKAVFIKCIQQFCRHPGGLIFSILFPIIEVVAFFMAVGHDPRDLHVAVVNEEAAFSPFGLDICNNRSIKHATLLEDETCDMYMMSCWFLEEMESHDLYKTVYNTSEEARAAVQTGKYYAALYFGANFSSALGVRLTDWQVEDELLDESSVKVWLDMTNHQISYFIKNQLHKTYESFTKRAMKACDRPENTIQIPVNFHDPIHGNKQPEMVQYMAPGILITIIFFLPGVVTSTLMISDRLEGVWERSAVAGVKAREMLNVHITLQSAVILVQTIEMMVLAFAGYGIPMRGSNIACGCLLFLQGLSGMCYGFFLSVYCSSHTMSFFVATGSFYPMILLCGILWPLEGMSMGLRYVALTLPFTIPSKSLRELLEKGTSVTDPAVYNGFLVTIAWIVITLAFILLRLKLKKT</sequence>
<dbReference type="PANTHER" id="PTHR43038:SF2">
    <property type="entry name" value="RH61964P"/>
    <property type="match status" value="1"/>
</dbReference>
<evidence type="ECO:0000313" key="9">
    <source>
        <dbReference type="EMBL" id="KAG6451238.1"/>
    </source>
</evidence>
<dbReference type="AlphaFoldDB" id="A0A921Z507"/>
<dbReference type="PROSITE" id="PS00211">
    <property type="entry name" value="ABC_TRANSPORTER_1"/>
    <property type="match status" value="1"/>
</dbReference>
<feature type="transmembrane region" description="Helical" evidence="7">
    <location>
        <begin position="685"/>
        <end position="706"/>
    </location>
</feature>
<comment type="caution">
    <text evidence="9">The sequence shown here is derived from an EMBL/GenBank/DDBJ whole genome shotgun (WGS) entry which is preliminary data.</text>
</comment>
<keyword evidence="10" id="KW-1185">Reference proteome</keyword>
<dbReference type="InterPro" id="IPR013525">
    <property type="entry name" value="ABC2_TM"/>
</dbReference>
<protein>
    <recommendedName>
        <fullName evidence="8">ABC transporter domain-containing protein</fullName>
    </recommendedName>
</protein>
<evidence type="ECO:0000256" key="2">
    <source>
        <dbReference type="ARBA" id="ARBA00022692"/>
    </source>
</evidence>
<evidence type="ECO:0000256" key="7">
    <source>
        <dbReference type="SAM" id="Phobius"/>
    </source>
</evidence>
<evidence type="ECO:0000256" key="1">
    <source>
        <dbReference type="ARBA" id="ARBA00004141"/>
    </source>
</evidence>
<reference evidence="9" key="1">
    <citation type="journal article" date="2016" name="Insect Biochem. Mol. Biol.">
        <title>Multifaceted biological insights from a draft genome sequence of the tobacco hornworm moth, Manduca sexta.</title>
        <authorList>
            <person name="Kanost M.R."/>
            <person name="Arrese E.L."/>
            <person name="Cao X."/>
            <person name="Chen Y.R."/>
            <person name="Chellapilla S."/>
            <person name="Goldsmith M.R."/>
            <person name="Grosse-Wilde E."/>
            <person name="Heckel D.G."/>
            <person name="Herndon N."/>
            <person name="Jiang H."/>
            <person name="Papanicolaou A."/>
            <person name="Qu J."/>
            <person name="Soulages J.L."/>
            <person name="Vogel H."/>
            <person name="Walters J."/>
            <person name="Waterhouse R.M."/>
            <person name="Ahn S.J."/>
            <person name="Almeida F.C."/>
            <person name="An C."/>
            <person name="Aqrawi P."/>
            <person name="Bretschneider A."/>
            <person name="Bryant W.B."/>
            <person name="Bucks S."/>
            <person name="Chao H."/>
            <person name="Chevignon G."/>
            <person name="Christen J.M."/>
            <person name="Clarke D.F."/>
            <person name="Dittmer N.T."/>
            <person name="Ferguson L.C.F."/>
            <person name="Garavelou S."/>
            <person name="Gordon K.H.J."/>
            <person name="Gunaratna R.T."/>
            <person name="Han Y."/>
            <person name="Hauser F."/>
            <person name="He Y."/>
            <person name="Heidel-Fischer H."/>
            <person name="Hirsh A."/>
            <person name="Hu Y."/>
            <person name="Jiang H."/>
            <person name="Kalra D."/>
            <person name="Klinner C."/>
            <person name="Konig C."/>
            <person name="Kovar C."/>
            <person name="Kroll A.R."/>
            <person name="Kuwar S.S."/>
            <person name="Lee S.L."/>
            <person name="Lehman R."/>
            <person name="Li K."/>
            <person name="Li Z."/>
            <person name="Liang H."/>
            <person name="Lovelace S."/>
            <person name="Lu Z."/>
            <person name="Mansfield J.H."/>
            <person name="McCulloch K.J."/>
            <person name="Mathew T."/>
            <person name="Morton B."/>
            <person name="Muzny D.M."/>
            <person name="Neunemann D."/>
            <person name="Ongeri F."/>
            <person name="Pauchet Y."/>
            <person name="Pu L.L."/>
            <person name="Pyrousis I."/>
            <person name="Rao X.J."/>
            <person name="Redding A."/>
            <person name="Roesel C."/>
            <person name="Sanchez-Gracia A."/>
            <person name="Schaack S."/>
            <person name="Shukla A."/>
            <person name="Tetreau G."/>
            <person name="Wang Y."/>
            <person name="Xiong G.H."/>
            <person name="Traut W."/>
            <person name="Walsh T.K."/>
            <person name="Worley K.C."/>
            <person name="Wu D."/>
            <person name="Wu W."/>
            <person name="Wu Y.Q."/>
            <person name="Zhang X."/>
            <person name="Zou Z."/>
            <person name="Zucker H."/>
            <person name="Briscoe A.D."/>
            <person name="Burmester T."/>
            <person name="Clem R.J."/>
            <person name="Feyereisen R."/>
            <person name="Grimmelikhuijzen C.J.P."/>
            <person name="Hamodrakas S.J."/>
            <person name="Hansson B.S."/>
            <person name="Huguet E."/>
            <person name="Jermiin L.S."/>
            <person name="Lan Q."/>
            <person name="Lehman H.K."/>
            <person name="Lorenzen M."/>
            <person name="Merzendorfer H."/>
            <person name="Michalopoulos I."/>
            <person name="Morton D.B."/>
            <person name="Muthukrishnan S."/>
            <person name="Oakeshott J.G."/>
            <person name="Palmer W."/>
            <person name="Park Y."/>
            <person name="Passarelli A.L."/>
            <person name="Rozas J."/>
            <person name="Schwartz L.M."/>
            <person name="Smith W."/>
            <person name="Southgate A."/>
            <person name="Vilcinskas A."/>
            <person name="Vogt R."/>
            <person name="Wang P."/>
            <person name="Werren J."/>
            <person name="Yu X.Q."/>
            <person name="Zhou J.J."/>
            <person name="Brown S.J."/>
            <person name="Scherer S.E."/>
            <person name="Richards S."/>
            <person name="Blissard G.W."/>
        </authorList>
    </citation>
    <scope>NUCLEOTIDE SEQUENCE</scope>
</reference>
<dbReference type="InterPro" id="IPR027417">
    <property type="entry name" value="P-loop_NTPase"/>
</dbReference>
<feature type="transmembrane region" description="Helical" evidence="7">
    <location>
        <begin position="562"/>
        <end position="588"/>
    </location>
</feature>
<dbReference type="SUPFAM" id="SSF52540">
    <property type="entry name" value="P-loop containing nucleoside triphosphate hydrolases"/>
    <property type="match status" value="1"/>
</dbReference>
<gene>
    <name evidence="9" type="ORF">O3G_MSEX007011</name>
</gene>
<dbReference type="EMBL" id="JH668402">
    <property type="protein sequence ID" value="KAG6451238.1"/>
    <property type="molecule type" value="Genomic_DNA"/>
</dbReference>
<name>A0A921Z507_MANSE</name>
<dbReference type="PROSITE" id="PS50893">
    <property type="entry name" value="ABC_TRANSPORTER_2"/>
    <property type="match status" value="1"/>
</dbReference>
<reference evidence="9" key="2">
    <citation type="submission" date="2020-12" db="EMBL/GenBank/DDBJ databases">
        <authorList>
            <person name="Kanost M."/>
        </authorList>
    </citation>
    <scope>NUCLEOTIDE SEQUENCE</scope>
</reference>
<evidence type="ECO:0000256" key="6">
    <source>
        <dbReference type="ARBA" id="ARBA00023136"/>
    </source>
</evidence>
<dbReference type="Gene3D" id="3.40.50.300">
    <property type="entry name" value="P-loop containing nucleotide triphosphate hydrolases"/>
    <property type="match status" value="1"/>
</dbReference>
<evidence type="ECO:0000256" key="3">
    <source>
        <dbReference type="ARBA" id="ARBA00022741"/>
    </source>
</evidence>
<dbReference type="GO" id="GO:0005524">
    <property type="term" value="F:ATP binding"/>
    <property type="evidence" value="ECO:0007669"/>
    <property type="project" value="UniProtKB-KW"/>
</dbReference>
<keyword evidence="4" id="KW-0067">ATP-binding</keyword>
<accession>A0A921Z507</accession>
<keyword evidence="3" id="KW-0547">Nucleotide-binding</keyword>
<dbReference type="InterPro" id="IPR017871">
    <property type="entry name" value="ABC_transporter-like_CS"/>
</dbReference>
<dbReference type="EMBL" id="JH668402">
    <property type="protein sequence ID" value="KAG6451237.1"/>
    <property type="molecule type" value="Genomic_DNA"/>
</dbReference>
<keyword evidence="6 7" id="KW-0472">Membrane</keyword>
<feature type="transmembrane region" description="Helical" evidence="7">
    <location>
        <begin position="517"/>
        <end position="541"/>
    </location>
</feature>
<dbReference type="Proteomes" id="UP000791440">
    <property type="component" value="Unassembled WGS sequence"/>
</dbReference>
<evidence type="ECO:0000256" key="5">
    <source>
        <dbReference type="ARBA" id="ARBA00022989"/>
    </source>
</evidence>
<feature type="transmembrane region" description="Helical" evidence="7">
    <location>
        <begin position="628"/>
        <end position="648"/>
    </location>
</feature>
<feature type="domain" description="ABC transporter" evidence="8">
    <location>
        <begin position="8"/>
        <end position="237"/>
    </location>
</feature>
<dbReference type="Pfam" id="PF12698">
    <property type="entry name" value="ABC2_membrane_3"/>
    <property type="match status" value="1"/>
</dbReference>
<dbReference type="Pfam" id="PF00005">
    <property type="entry name" value="ABC_tran"/>
    <property type="match status" value="1"/>
</dbReference>
<dbReference type="SMART" id="SM00382">
    <property type="entry name" value="AAA"/>
    <property type="match status" value="1"/>
</dbReference>